<dbReference type="PANTHER" id="PTHR48019">
    <property type="entry name" value="SERUM RESPONSE FACTOR HOMOLOG"/>
    <property type="match status" value="1"/>
</dbReference>
<keyword evidence="4" id="KW-0804">Transcription</keyword>
<dbReference type="PRINTS" id="PR00404">
    <property type="entry name" value="MADSDOMAIN"/>
</dbReference>
<gene>
    <name evidence="7" type="ORF">FNV43_RR14000</name>
</gene>
<comment type="subcellular location">
    <subcellularLocation>
        <location evidence="1">Nucleus</location>
    </subcellularLocation>
</comment>
<dbReference type="SMART" id="SM00432">
    <property type="entry name" value="MADS"/>
    <property type="match status" value="1"/>
</dbReference>
<evidence type="ECO:0000256" key="3">
    <source>
        <dbReference type="ARBA" id="ARBA00023125"/>
    </source>
</evidence>
<dbReference type="InterPro" id="IPR050142">
    <property type="entry name" value="MADS-box/MEF2_TF"/>
</dbReference>
<dbReference type="Pfam" id="PF00319">
    <property type="entry name" value="SRF-TF"/>
    <property type="match status" value="1"/>
</dbReference>
<dbReference type="InterPro" id="IPR002100">
    <property type="entry name" value="TF_MADSbox"/>
</dbReference>
<reference evidence="7" key="1">
    <citation type="submission" date="2020-03" db="EMBL/GenBank/DDBJ databases">
        <title>A high-quality chromosome-level genome assembly of a woody plant with both climbing and erect habits, Rhamnella rubrinervis.</title>
        <authorList>
            <person name="Lu Z."/>
            <person name="Yang Y."/>
            <person name="Zhu X."/>
            <person name="Sun Y."/>
        </authorList>
    </citation>
    <scope>NUCLEOTIDE SEQUENCE</scope>
    <source>
        <strain evidence="7">BYM</strain>
        <tissue evidence="7">Leaf</tissue>
    </source>
</reference>
<comment type="caution">
    <text evidence="7">The sequence shown here is derived from an EMBL/GenBank/DDBJ whole genome shotgun (WGS) entry which is preliminary data.</text>
</comment>
<evidence type="ECO:0000313" key="8">
    <source>
        <dbReference type="Proteomes" id="UP000796880"/>
    </source>
</evidence>
<dbReference type="GO" id="GO:0000981">
    <property type="term" value="F:DNA-binding transcription factor activity, RNA polymerase II-specific"/>
    <property type="evidence" value="ECO:0007669"/>
    <property type="project" value="InterPro"/>
</dbReference>
<organism evidence="7 8">
    <name type="scientific">Rhamnella rubrinervis</name>
    <dbReference type="NCBI Taxonomy" id="2594499"/>
    <lineage>
        <taxon>Eukaryota</taxon>
        <taxon>Viridiplantae</taxon>
        <taxon>Streptophyta</taxon>
        <taxon>Embryophyta</taxon>
        <taxon>Tracheophyta</taxon>
        <taxon>Spermatophyta</taxon>
        <taxon>Magnoliopsida</taxon>
        <taxon>eudicotyledons</taxon>
        <taxon>Gunneridae</taxon>
        <taxon>Pentapetalae</taxon>
        <taxon>rosids</taxon>
        <taxon>fabids</taxon>
        <taxon>Rosales</taxon>
        <taxon>Rhamnaceae</taxon>
        <taxon>rhamnoid group</taxon>
        <taxon>Rhamneae</taxon>
        <taxon>Rhamnella</taxon>
    </lineage>
</organism>
<protein>
    <recommendedName>
        <fullName evidence="6">MADS-box domain-containing protein</fullName>
    </recommendedName>
</protein>
<dbReference type="GO" id="GO:0045944">
    <property type="term" value="P:positive regulation of transcription by RNA polymerase II"/>
    <property type="evidence" value="ECO:0007669"/>
    <property type="project" value="InterPro"/>
</dbReference>
<keyword evidence="5" id="KW-0539">Nucleus</keyword>
<dbReference type="GO" id="GO:0046983">
    <property type="term" value="F:protein dimerization activity"/>
    <property type="evidence" value="ECO:0007669"/>
    <property type="project" value="InterPro"/>
</dbReference>
<accession>A0A8K0H277</accession>
<feature type="domain" description="MADS-box" evidence="6">
    <location>
        <begin position="1"/>
        <end position="53"/>
    </location>
</feature>
<evidence type="ECO:0000256" key="2">
    <source>
        <dbReference type="ARBA" id="ARBA00023015"/>
    </source>
</evidence>
<evidence type="ECO:0000256" key="5">
    <source>
        <dbReference type="ARBA" id="ARBA00023242"/>
    </source>
</evidence>
<keyword evidence="8" id="KW-1185">Reference proteome</keyword>
<dbReference type="GO" id="GO:0000987">
    <property type="term" value="F:cis-regulatory region sequence-specific DNA binding"/>
    <property type="evidence" value="ECO:0007669"/>
    <property type="project" value="InterPro"/>
</dbReference>
<keyword evidence="2" id="KW-0805">Transcription regulation</keyword>
<dbReference type="SUPFAM" id="SSF55455">
    <property type="entry name" value="SRF-like"/>
    <property type="match status" value="1"/>
</dbReference>
<dbReference type="InterPro" id="IPR033897">
    <property type="entry name" value="SRF-like_MADS-box"/>
</dbReference>
<name>A0A8K0H277_9ROSA</name>
<dbReference type="GO" id="GO:0005634">
    <property type="term" value="C:nucleus"/>
    <property type="evidence" value="ECO:0007669"/>
    <property type="project" value="UniProtKB-SubCell"/>
</dbReference>
<evidence type="ECO:0000313" key="7">
    <source>
        <dbReference type="EMBL" id="KAF3444310.1"/>
    </source>
</evidence>
<evidence type="ECO:0000259" key="6">
    <source>
        <dbReference type="PROSITE" id="PS50066"/>
    </source>
</evidence>
<dbReference type="Proteomes" id="UP000796880">
    <property type="component" value="Unassembled WGS sequence"/>
</dbReference>
<keyword evidence="3" id="KW-0238">DNA-binding</keyword>
<dbReference type="Gene3D" id="3.40.1810.10">
    <property type="entry name" value="Transcription factor, MADS-box"/>
    <property type="match status" value="1"/>
</dbReference>
<sequence>MGRGKQNMELIANERSRKITFQKRKNGMLKKCYEFSTLCGIDVCMIMYGPKDENGRPREVVTWPTNKDDVARIIKRFQTQTMYKPPKRIFTLSDILMDRKNKMEKEISKLSKAYYADKYPIPDDFINSLSVDQLGVLLSQLDAKIEETEKMNEMKKEQQVLMKNAVAINGGSHHGGLNFWNNNLNNVHELFQDVKPVSLNPLMDQMEQLPLQVLLDQMKQLPLQIPLPRFDSNPAAMNNNNINPMMFMDNNDQVGPGTGTGTGGGYQNCASSSSNITGGGYDQNGASSSSHIVDLNQHNNINPMYDPDVFGDPTAGMLGNMFKNGSTVEMLGNAGTSNINSDMINGQYNSQMMHPMPLMKHPTVPGIPSQMNGSDAGIRFSDEIFEFLIKNNML</sequence>
<evidence type="ECO:0000256" key="4">
    <source>
        <dbReference type="ARBA" id="ARBA00023163"/>
    </source>
</evidence>
<dbReference type="EMBL" id="VOIH02000006">
    <property type="protein sequence ID" value="KAF3444310.1"/>
    <property type="molecule type" value="Genomic_DNA"/>
</dbReference>
<dbReference type="PROSITE" id="PS50066">
    <property type="entry name" value="MADS_BOX_2"/>
    <property type="match status" value="1"/>
</dbReference>
<proteinExistence type="predicted"/>
<evidence type="ECO:0000256" key="1">
    <source>
        <dbReference type="ARBA" id="ARBA00004123"/>
    </source>
</evidence>
<dbReference type="CDD" id="cd00266">
    <property type="entry name" value="MADS_SRF_like"/>
    <property type="match status" value="1"/>
</dbReference>
<dbReference type="AlphaFoldDB" id="A0A8K0H277"/>
<dbReference type="InterPro" id="IPR036879">
    <property type="entry name" value="TF_MADSbox_sf"/>
</dbReference>
<dbReference type="OrthoDB" id="601557at2759"/>